<comment type="caution">
    <text evidence="1">The sequence shown here is derived from an EMBL/GenBank/DDBJ whole genome shotgun (WGS) entry which is preliminary data.</text>
</comment>
<reference evidence="1" key="1">
    <citation type="submission" date="2019-08" db="EMBL/GenBank/DDBJ databases">
        <authorList>
            <person name="Kucharzyk K."/>
            <person name="Murdoch R.W."/>
            <person name="Higgins S."/>
            <person name="Loffler F."/>
        </authorList>
    </citation>
    <scope>NUCLEOTIDE SEQUENCE</scope>
</reference>
<evidence type="ECO:0000313" key="1">
    <source>
        <dbReference type="EMBL" id="MPM85669.1"/>
    </source>
</evidence>
<name>A0A645D910_9ZZZZ</name>
<dbReference type="AlphaFoldDB" id="A0A645D910"/>
<organism evidence="1">
    <name type="scientific">bioreactor metagenome</name>
    <dbReference type="NCBI Taxonomy" id="1076179"/>
    <lineage>
        <taxon>unclassified sequences</taxon>
        <taxon>metagenomes</taxon>
        <taxon>ecological metagenomes</taxon>
    </lineage>
</organism>
<protein>
    <submittedName>
        <fullName evidence="1">Uncharacterized protein</fullName>
    </submittedName>
</protein>
<proteinExistence type="predicted"/>
<accession>A0A645D910</accession>
<dbReference type="EMBL" id="VSSQ01033910">
    <property type="protein sequence ID" value="MPM85669.1"/>
    <property type="molecule type" value="Genomic_DNA"/>
</dbReference>
<sequence length="136" mass="14830">MHQITQHRAGHDRYQRASHRKAHACLRQITHDPVCRGQAKGASAGQYHGMHIFYQVAGPEQVGLPGARRGAPYRYAAYGAILGRHNHCYAGFSLFILLLTDSNAMDVGNVTGINACHKAASLLLRVICSIDPGDQV</sequence>
<gene>
    <name evidence="1" type="ORF">SDC9_132750</name>
</gene>